<comment type="caution">
    <text evidence="7">The sequence shown here is derived from an EMBL/GenBank/DDBJ whole genome shotgun (WGS) entry which is preliminary data.</text>
</comment>
<sequence length="649" mass="69008">MLSLRRATLLLSLALGFVQAAPVDTESEDTSVNLNTTFLEKRETFPVSTAQVASFRPYSIYAAVPGCGVSSILAWNCAKCSSNPQFTPVAAGGDGGAVQFWYVGYDPTLDTVIVSFQGTDAEKMYVGTIWRILVKASADYLDFIRSLPILTDADFFLTPLSSSLFPGIGSSVETHNGFALAQSLSAAPVLSAVKSAMSRFSTTHVTVVGHSLGGAIATISAVHLKVNLPSTTTFKLVTYGCPRVGNQAFADFVDSHFSGAVSRIVNKKDIVPIVPGRFLGFHHVEGELHILNDLSWVSCPGQDNTDANCSIGYVPNIFVGDADDHGGPYAGVSAMRFLRPVALLLSFAVSFVQAIPAQEKITDALVKDDLSVLEKRETIPLSAQEVASFRPYTIYAAIPVCGTASLLAWNCPKCSQIPDFVPVAAGGDGGVVQIWFVGYDPTLNSVIVSFQGTDPLKIIPLLVDVDVLLTPLNPLKFPGILSLTILTHNGFADAQALSAAPVLAAVRQTMTRFNTTNVAVVGHSLGGAIATISAVHLKLHLPSTTKFKVVTYGSPRVGNQFFANYFDAHFPGAMSRVVNRRDIAPVVPPRLIGYEHVSGQLHILDDSSWVSCPGQESLDANCSLGYVPDILDATINDHGGPYGDVAIGC</sequence>
<evidence type="ECO:0000256" key="3">
    <source>
        <dbReference type="ARBA" id="ARBA00047591"/>
    </source>
</evidence>
<protein>
    <recommendedName>
        <fullName evidence="6">Fungal lipase-type domain-containing protein</fullName>
    </recommendedName>
</protein>
<feature type="chain" id="PRO_5041953784" description="Fungal lipase-type domain-containing protein" evidence="5">
    <location>
        <begin position="21"/>
        <end position="649"/>
    </location>
</feature>
<evidence type="ECO:0000313" key="7">
    <source>
        <dbReference type="EMBL" id="KAJ3571300.1"/>
    </source>
</evidence>
<evidence type="ECO:0000256" key="5">
    <source>
        <dbReference type="SAM" id="SignalP"/>
    </source>
</evidence>
<evidence type="ECO:0000256" key="4">
    <source>
        <dbReference type="ARBA" id="ARBA00048461"/>
    </source>
</evidence>
<dbReference type="AlphaFoldDB" id="A0AAD5VZP7"/>
<dbReference type="GO" id="GO:0006629">
    <property type="term" value="P:lipid metabolic process"/>
    <property type="evidence" value="ECO:0007669"/>
    <property type="project" value="InterPro"/>
</dbReference>
<evidence type="ECO:0000256" key="1">
    <source>
        <dbReference type="ARBA" id="ARBA00023157"/>
    </source>
</evidence>
<dbReference type="EMBL" id="JANIEX010000192">
    <property type="protein sequence ID" value="KAJ3571300.1"/>
    <property type="molecule type" value="Genomic_DNA"/>
</dbReference>
<dbReference type="Proteomes" id="UP001213000">
    <property type="component" value="Unassembled WGS sequence"/>
</dbReference>
<evidence type="ECO:0000259" key="6">
    <source>
        <dbReference type="Pfam" id="PF01764"/>
    </source>
</evidence>
<accession>A0AAD5VZP7</accession>
<dbReference type="Pfam" id="PF01764">
    <property type="entry name" value="Lipase_3"/>
    <property type="match status" value="2"/>
</dbReference>
<dbReference type="Gene3D" id="3.40.50.1820">
    <property type="entry name" value="alpha/beta hydrolase"/>
    <property type="match status" value="2"/>
</dbReference>
<comment type="similarity">
    <text evidence="2">Belongs to the AB hydrolase superfamily. Lipase family. Class 3 subfamily.</text>
</comment>
<evidence type="ECO:0000313" key="8">
    <source>
        <dbReference type="Proteomes" id="UP001213000"/>
    </source>
</evidence>
<keyword evidence="8" id="KW-1185">Reference proteome</keyword>
<organism evidence="7 8">
    <name type="scientific">Leucocoprinus birnbaumii</name>
    <dbReference type="NCBI Taxonomy" id="56174"/>
    <lineage>
        <taxon>Eukaryota</taxon>
        <taxon>Fungi</taxon>
        <taxon>Dikarya</taxon>
        <taxon>Basidiomycota</taxon>
        <taxon>Agaricomycotina</taxon>
        <taxon>Agaricomycetes</taxon>
        <taxon>Agaricomycetidae</taxon>
        <taxon>Agaricales</taxon>
        <taxon>Agaricineae</taxon>
        <taxon>Agaricaceae</taxon>
        <taxon>Leucocoprinus</taxon>
    </lineage>
</organism>
<dbReference type="PANTHER" id="PTHR45856">
    <property type="entry name" value="ALPHA/BETA-HYDROLASES SUPERFAMILY PROTEIN"/>
    <property type="match status" value="1"/>
</dbReference>
<dbReference type="PANTHER" id="PTHR45856:SF25">
    <property type="entry name" value="FUNGAL LIPASE-LIKE DOMAIN-CONTAINING PROTEIN"/>
    <property type="match status" value="1"/>
</dbReference>
<evidence type="ECO:0000256" key="2">
    <source>
        <dbReference type="ARBA" id="ARBA00043996"/>
    </source>
</evidence>
<proteinExistence type="inferred from homology"/>
<reference evidence="7" key="1">
    <citation type="submission" date="2022-07" db="EMBL/GenBank/DDBJ databases">
        <title>Genome Sequence of Leucocoprinus birnbaumii.</title>
        <authorList>
            <person name="Buettner E."/>
        </authorList>
    </citation>
    <scope>NUCLEOTIDE SEQUENCE</scope>
    <source>
        <strain evidence="7">VT141</strain>
    </source>
</reference>
<keyword evidence="1" id="KW-1015">Disulfide bond</keyword>
<name>A0AAD5VZP7_9AGAR</name>
<dbReference type="InterPro" id="IPR029058">
    <property type="entry name" value="AB_hydrolase_fold"/>
</dbReference>
<feature type="domain" description="Fungal lipase-type" evidence="6">
    <location>
        <begin position="447"/>
        <end position="590"/>
    </location>
</feature>
<comment type="catalytic activity">
    <reaction evidence="3">
        <text>a diacylglycerol + H2O = a monoacylglycerol + a fatty acid + H(+)</text>
        <dbReference type="Rhea" id="RHEA:32731"/>
        <dbReference type="ChEBI" id="CHEBI:15377"/>
        <dbReference type="ChEBI" id="CHEBI:15378"/>
        <dbReference type="ChEBI" id="CHEBI:17408"/>
        <dbReference type="ChEBI" id="CHEBI:18035"/>
        <dbReference type="ChEBI" id="CHEBI:28868"/>
    </reaction>
</comment>
<keyword evidence="5" id="KW-0732">Signal</keyword>
<comment type="catalytic activity">
    <reaction evidence="4">
        <text>a monoacylglycerol + H2O = glycerol + a fatty acid + H(+)</text>
        <dbReference type="Rhea" id="RHEA:15245"/>
        <dbReference type="ChEBI" id="CHEBI:15377"/>
        <dbReference type="ChEBI" id="CHEBI:15378"/>
        <dbReference type="ChEBI" id="CHEBI:17408"/>
        <dbReference type="ChEBI" id="CHEBI:17754"/>
        <dbReference type="ChEBI" id="CHEBI:28868"/>
    </reaction>
</comment>
<gene>
    <name evidence="7" type="ORF">NP233_g3843</name>
</gene>
<feature type="domain" description="Fungal lipase-type" evidence="6">
    <location>
        <begin position="114"/>
        <end position="277"/>
    </location>
</feature>
<dbReference type="InterPro" id="IPR002921">
    <property type="entry name" value="Fungal_lipase-type"/>
</dbReference>
<dbReference type="SUPFAM" id="SSF53474">
    <property type="entry name" value="alpha/beta-Hydrolases"/>
    <property type="match status" value="2"/>
</dbReference>
<dbReference type="CDD" id="cd00519">
    <property type="entry name" value="Lipase_3"/>
    <property type="match status" value="2"/>
</dbReference>
<dbReference type="InterPro" id="IPR051218">
    <property type="entry name" value="Sec_MonoDiacylglyc_Lipase"/>
</dbReference>
<feature type="signal peptide" evidence="5">
    <location>
        <begin position="1"/>
        <end position="20"/>
    </location>
</feature>